<dbReference type="AlphaFoldDB" id="A0A9P7ELZ9"/>
<proteinExistence type="predicted"/>
<comment type="catalytic activity">
    <reaction evidence="5">
        <text>NAD(+) + (ADP-D-ribosyl)n-acceptor = nicotinamide + (ADP-D-ribosyl)n+1-acceptor + H(+).</text>
        <dbReference type="EC" id="2.4.2.30"/>
    </reaction>
</comment>
<reference evidence="7" key="1">
    <citation type="journal article" date="2020" name="New Phytol.">
        <title>Comparative genomics reveals dynamic genome evolution in host specialist ectomycorrhizal fungi.</title>
        <authorList>
            <person name="Lofgren L.A."/>
            <person name="Nguyen N.H."/>
            <person name="Vilgalys R."/>
            <person name="Ruytinx J."/>
            <person name="Liao H.L."/>
            <person name="Branco S."/>
            <person name="Kuo A."/>
            <person name="LaButti K."/>
            <person name="Lipzen A."/>
            <person name="Andreopoulos W."/>
            <person name="Pangilinan J."/>
            <person name="Riley R."/>
            <person name="Hundley H."/>
            <person name="Na H."/>
            <person name="Barry K."/>
            <person name="Grigoriev I.V."/>
            <person name="Stajich J.E."/>
            <person name="Kennedy P.G."/>
        </authorList>
    </citation>
    <scope>NUCLEOTIDE SEQUENCE</scope>
    <source>
        <strain evidence="7">MN1</strain>
    </source>
</reference>
<keyword evidence="3" id="KW-0808">Transferase</keyword>
<dbReference type="EMBL" id="JABBWG010000002">
    <property type="protein sequence ID" value="KAG1825528.1"/>
    <property type="molecule type" value="Genomic_DNA"/>
</dbReference>
<dbReference type="GO" id="GO:0003950">
    <property type="term" value="F:NAD+ poly-ADP-ribosyltransferase activity"/>
    <property type="evidence" value="ECO:0007669"/>
    <property type="project" value="UniProtKB-EC"/>
</dbReference>
<dbReference type="SUPFAM" id="SSF142921">
    <property type="entry name" value="WGR domain-like"/>
    <property type="match status" value="1"/>
</dbReference>
<dbReference type="Proteomes" id="UP000807769">
    <property type="component" value="Unassembled WGS sequence"/>
</dbReference>
<dbReference type="GO" id="GO:1990404">
    <property type="term" value="F:NAD+-protein mono-ADP-ribosyltransferase activity"/>
    <property type="evidence" value="ECO:0007669"/>
    <property type="project" value="TreeGrafter"/>
</dbReference>
<dbReference type="InterPro" id="IPR008893">
    <property type="entry name" value="WGR_domain"/>
</dbReference>
<evidence type="ECO:0000259" key="6">
    <source>
        <dbReference type="PROSITE" id="PS51977"/>
    </source>
</evidence>
<comment type="caution">
    <text evidence="7">The sequence shown here is derived from an EMBL/GenBank/DDBJ whole genome shotgun (WGS) entry which is preliminary data.</text>
</comment>
<feature type="domain" description="WGR" evidence="6">
    <location>
        <begin position="47"/>
        <end position="132"/>
    </location>
</feature>
<keyword evidence="8" id="KW-1185">Reference proteome</keyword>
<protein>
    <recommendedName>
        <fullName evidence="1">NAD(+) ADP-ribosyltransferase</fullName>
        <ecNumber evidence="1">2.4.2.30</ecNumber>
    </recommendedName>
</protein>
<evidence type="ECO:0000256" key="4">
    <source>
        <dbReference type="ARBA" id="ARBA00023027"/>
    </source>
</evidence>
<dbReference type="PANTHER" id="PTHR10459:SF60">
    <property type="entry name" value="POLY [ADP-RIBOSE] POLYMERASE 2"/>
    <property type="match status" value="1"/>
</dbReference>
<evidence type="ECO:0000256" key="5">
    <source>
        <dbReference type="ARBA" id="ARBA00033987"/>
    </source>
</evidence>
<keyword evidence="2" id="KW-0328">Glycosyltransferase</keyword>
<organism evidence="7 8">
    <name type="scientific">Suillus subaureus</name>
    <dbReference type="NCBI Taxonomy" id="48587"/>
    <lineage>
        <taxon>Eukaryota</taxon>
        <taxon>Fungi</taxon>
        <taxon>Dikarya</taxon>
        <taxon>Basidiomycota</taxon>
        <taxon>Agaricomycotina</taxon>
        <taxon>Agaricomycetes</taxon>
        <taxon>Agaricomycetidae</taxon>
        <taxon>Boletales</taxon>
        <taxon>Suillineae</taxon>
        <taxon>Suillaceae</taxon>
        <taxon>Suillus</taxon>
    </lineage>
</organism>
<accession>A0A9P7ELZ9</accession>
<dbReference type="PANTHER" id="PTHR10459">
    <property type="entry name" value="DNA LIGASE"/>
    <property type="match status" value="1"/>
</dbReference>
<dbReference type="PROSITE" id="PS51977">
    <property type="entry name" value="WGR"/>
    <property type="match status" value="1"/>
</dbReference>
<dbReference type="EC" id="2.4.2.30" evidence="1"/>
<evidence type="ECO:0000256" key="3">
    <source>
        <dbReference type="ARBA" id="ARBA00022679"/>
    </source>
</evidence>
<dbReference type="InterPro" id="IPR036930">
    <property type="entry name" value="WGR_dom_sf"/>
</dbReference>
<dbReference type="GO" id="GO:0070212">
    <property type="term" value="P:protein poly-ADP-ribosylation"/>
    <property type="evidence" value="ECO:0007669"/>
    <property type="project" value="TreeGrafter"/>
</dbReference>
<evidence type="ECO:0000256" key="1">
    <source>
        <dbReference type="ARBA" id="ARBA00012020"/>
    </source>
</evidence>
<dbReference type="RefSeq" id="XP_041198781.1">
    <property type="nucleotide sequence ID" value="XM_041332271.1"/>
</dbReference>
<dbReference type="GO" id="GO:0005730">
    <property type="term" value="C:nucleolus"/>
    <property type="evidence" value="ECO:0007669"/>
    <property type="project" value="TreeGrafter"/>
</dbReference>
<evidence type="ECO:0000256" key="2">
    <source>
        <dbReference type="ARBA" id="ARBA00022676"/>
    </source>
</evidence>
<evidence type="ECO:0000313" key="8">
    <source>
        <dbReference type="Proteomes" id="UP000807769"/>
    </source>
</evidence>
<gene>
    <name evidence="7" type="ORF">BJ212DRAFT_1294947</name>
</gene>
<dbReference type="GO" id="GO:0006302">
    <property type="term" value="P:double-strand break repair"/>
    <property type="evidence" value="ECO:0007669"/>
    <property type="project" value="TreeGrafter"/>
</dbReference>
<dbReference type="GeneID" id="64626288"/>
<name>A0A9P7ELZ9_9AGAM</name>
<keyword evidence="4" id="KW-0520">NAD</keyword>
<evidence type="ECO:0000313" key="7">
    <source>
        <dbReference type="EMBL" id="KAG1825528.1"/>
    </source>
</evidence>
<dbReference type="Pfam" id="PF05406">
    <property type="entry name" value="WGR"/>
    <property type="match status" value="1"/>
</dbReference>
<dbReference type="InterPro" id="IPR050800">
    <property type="entry name" value="ARTD/PARP"/>
</dbReference>
<dbReference type="OrthoDB" id="2017365at2759"/>
<sequence length="132" mass="14655">MPTQEHVTCDSKTMTLVTIRCSFLNFQVTVVKQGAAPVDPMSGPINTHQVYLSAESVWDAMLNQTEVGSNKNKFYVIQLLHPIGNDTQSSLYMCWDCVGENGASQIKFKKQFRLKSGVAWPQHFGMVAGKGK</sequence>